<name>Q7W500_BORPA</name>
<dbReference type="SUPFAM" id="SSF51556">
    <property type="entry name" value="Metallo-dependent hydrolases"/>
    <property type="match status" value="1"/>
</dbReference>
<reference evidence="1 2" key="1">
    <citation type="journal article" date="2003" name="Nat. Genet.">
        <title>Comparative analysis of the genome sequences of Bordetella pertussis, Bordetella parapertussis and Bordetella bronchiseptica.</title>
        <authorList>
            <person name="Parkhill J."/>
            <person name="Sebaihia M."/>
            <person name="Preston A."/>
            <person name="Murphy L.D."/>
            <person name="Thomson N.R."/>
            <person name="Harris D.E."/>
            <person name="Holden M.T.G."/>
            <person name="Churcher C.M."/>
            <person name="Bentley S.D."/>
            <person name="Mungall K.L."/>
            <person name="Cerdeno-Tarraga A.-M."/>
            <person name="Temple L."/>
            <person name="James K.D."/>
            <person name="Harris B."/>
            <person name="Quail M.A."/>
            <person name="Achtman M."/>
            <person name="Atkin R."/>
            <person name="Baker S."/>
            <person name="Basham D."/>
            <person name="Bason N."/>
            <person name="Cherevach I."/>
            <person name="Chillingworth T."/>
            <person name="Collins M."/>
            <person name="Cronin A."/>
            <person name="Davis P."/>
            <person name="Doggett J."/>
            <person name="Feltwell T."/>
            <person name="Goble A."/>
            <person name="Hamlin N."/>
            <person name="Hauser H."/>
            <person name="Holroyd S."/>
            <person name="Jagels K."/>
            <person name="Leather S."/>
            <person name="Moule S."/>
            <person name="Norberczak H."/>
            <person name="O'Neil S."/>
            <person name="Ormond D."/>
            <person name="Price C."/>
            <person name="Rabbinowitsch E."/>
            <person name="Rutter S."/>
            <person name="Sanders M."/>
            <person name="Saunders D."/>
            <person name="Seeger K."/>
            <person name="Sharp S."/>
            <person name="Simmonds M."/>
            <person name="Skelton J."/>
            <person name="Squares R."/>
            <person name="Squares S."/>
            <person name="Stevens K."/>
            <person name="Unwin L."/>
            <person name="Whitehead S."/>
            <person name="Barrell B.G."/>
            <person name="Maskell D.J."/>
        </authorList>
    </citation>
    <scope>NUCLEOTIDE SEQUENCE [LARGE SCALE GENOMIC DNA]</scope>
    <source>
        <strain evidence="1 2">12822 / ATCC BAA-587 / NCTC 13253</strain>
    </source>
</reference>
<gene>
    <name evidence="1" type="ordered locus">BPP3506</name>
</gene>
<dbReference type="InterPro" id="IPR008257">
    <property type="entry name" value="Pept_M19"/>
</dbReference>
<sequence>MGRTQPCGGSCISSTYTLKKNRPCGWSAPPGSRILNQQPQGWPHNQTGCNVHKKIVVPSATDMATRFTQDSFVFDCLSMYYVIDDPWAENCLAAGVNATNVTFGTEQPWDIVLRDFDSGLEKIERSPYLALATNRQEIDAANKQGKLAVIIGTQGSAMVDLEFHRLRTMHRLGMRYFGLAYTGPTMFADGCGESRNAGLSFAGIELIDACNDLGLILDLSHVGHRSREETVARSRFPVCTHSNSYALNPNDRNTTDETARAIRAKGGIMGICGLPKTVHPENATLNELLDHADHWVKTIDAAHVGFGLDFVEAYKSDRSTMPAASRLWRTRRPDIFGTVEEFHLQDYPLGIASIKQLPNLTQGLFDRGYAEKEVAGIIGGNWLRHFTEVYG</sequence>
<evidence type="ECO:0000313" key="1">
    <source>
        <dbReference type="EMBL" id="CAE38790.1"/>
    </source>
</evidence>
<dbReference type="Gene3D" id="3.20.20.140">
    <property type="entry name" value="Metal-dependent hydrolases"/>
    <property type="match status" value="1"/>
</dbReference>
<dbReference type="Proteomes" id="UP000001421">
    <property type="component" value="Chromosome"/>
</dbReference>
<dbReference type="PANTHER" id="PTHR10443:SF12">
    <property type="entry name" value="DIPEPTIDASE"/>
    <property type="match status" value="1"/>
</dbReference>
<evidence type="ECO:0000313" key="2">
    <source>
        <dbReference type="Proteomes" id="UP000001421"/>
    </source>
</evidence>
<dbReference type="PROSITE" id="PS51365">
    <property type="entry name" value="RENAL_DIPEPTIDASE_2"/>
    <property type="match status" value="1"/>
</dbReference>
<dbReference type="CDD" id="cd01301">
    <property type="entry name" value="rDP_like"/>
    <property type="match status" value="1"/>
</dbReference>
<dbReference type="EMBL" id="BX640433">
    <property type="protein sequence ID" value="CAE38790.1"/>
    <property type="molecule type" value="Genomic_DNA"/>
</dbReference>
<proteinExistence type="predicted"/>
<dbReference type="GO" id="GO:0070573">
    <property type="term" value="F:metallodipeptidase activity"/>
    <property type="evidence" value="ECO:0007669"/>
    <property type="project" value="InterPro"/>
</dbReference>
<organism evidence="1 2">
    <name type="scientific">Bordetella parapertussis (strain 12822 / ATCC BAA-587 / NCTC 13253)</name>
    <dbReference type="NCBI Taxonomy" id="257311"/>
    <lineage>
        <taxon>Bacteria</taxon>
        <taxon>Pseudomonadati</taxon>
        <taxon>Pseudomonadota</taxon>
        <taxon>Betaproteobacteria</taxon>
        <taxon>Burkholderiales</taxon>
        <taxon>Alcaligenaceae</taxon>
        <taxon>Bordetella</taxon>
    </lineage>
</organism>
<dbReference type="AlphaFoldDB" id="Q7W500"/>
<dbReference type="InterPro" id="IPR032466">
    <property type="entry name" value="Metal_Hydrolase"/>
</dbReference>
<accession>Q7W500</accession>
<dbReference type="HOGENOM" id="CLU_031404_2_0_4"/>
<dbReference type="GO" id="GO:0006508">
    <property type="term" value="P:proteolysis"/>
    <property type="evidence" value="ECO:0007669"/>
    <property type="project" value="InterPro"/>
</dbReference>
<dbReference type="Pfam" id="PF01244">
    <property type="entry name" value="Peptidase_M19"/>
    <property type="match status" value="1"/>
</dbReference>
<dbReference type="SMR" id="Q7W500"/>
<protein>
    <submittedName>
        <fullName evidence="1">Dipeptidase</fullName>
    </submittedName>
</protein>
<dbReference type="KEGG" id="bpa:BPP3506"/>
<dbReference type="PANTHER" id="PTHR10443">
    <property type="entry name" value="MICROSOMAL DIPEPTIDASE"/>
    <property type="match status" value="1"/>
</dbReference>
<dbReference type="DNASU" id="1664628"/>